<gene>
    <name evidence="1" type="ORF">EMPG_15188</name>
</gene>
<reference evidence="2" key="1">
    <citation type="journal article" date="2015" name="PLoS Genet.">
        <title>The dynamic genome and transcriptome of the human fungal pathogen Blastomyces and close relative Emmonsia.</title>
        <authorList>
            <person name="Munoz J.F."/>
            <person name="Gauthier G.M."/>
            <person name="Desjardins C.A."/>
            <person name="Gallo J.E."/>
            <person name="Holder J."/>
            <person name="Sullivan T.D."/>
            <person name="Marty A.J."/>
            <person name="Carmen J.C."/>
            <person name="Chen Z."/>
            <person name="Ding L."/>
            <person name="Gujja S."/>
            <person name="Magrini V."/>
            <person name="Misas E."/>
            <person name="Mitreva M."/>
            <person name="Priest M."/>
            <person name="Saif S."/>
            <person name="Whiston E.A."/>
            <person name="Young S."/>
            <person name="Zeng Q."/>
            <person name="Goldman W.E."/>
            <person name="Mardis E.R."/>
            <person name="Taylor J.W."/>
            <person name="McEwen J.G."/>
            <person name="Clay O.K."/>
            <person name="Klein B.S."/>
            <person name="Cuomo C.A."/>
        </authorList>
    </citation>
    <scope>NUCLEOTIDE SEQUENCE [LARGE SCALE GENOMIC DNA]</scope>
    <source>
        <strain evidence="2">UAMH 139</strain>
    </source>
</reference>
<comment type="caution">
    <text evidence="1">The sequence shown here is derived from an EMBL/GenBank/DDBJ whole genome shotgun (WGS) entry which is preliminary data.</text>
</comment>
<dbReference type="EMBL" id="LDEV01002355">
    <property type="protein sequence ID" value="KLJ09385.1"/>
    <property type="molecule type" value="Genomic_DNA"/>
</dbReference>
<name>A0A0H1BDI5_9EURO</name>
<accession>A0A0H1BDI5</accession>
<evidence type="ECO:0000313" key="2">
    <source>
        <dbReference type="Proteomes" id="UP000053573"/>
    </source>
</evidence>
<organism evidence="1 2">
    <name type="scientific">Blastomyces silverae</name>
    <dbReference type="NCBI Taxonomy" id="2060906"/>
    <lineage>
        <taxon>Eukaryota</taxon>
        <taxon>Fungi</taxon>
        <taxon>Dikarya</taxon>
        <taxon>Ascomycota</taxon>
        <taxon>Pezizomycotina</taxon>
        <taxon>Eurotiomycetes</taxon>
        <taxon>Eurotiomycetidae</taxon>
        <taxon>Onygenales</taxon>
        <taxon>Ajellomycetaceae</taxon>
        <taxon>Blastomyces</taxon>
    </lineage>
</organism>
<sequence length="331" mass="38489">MADQQPTPSRSTRVALENLAAEHYAALQLAMSKILSTSLASETFAQIIDGLPTRDVYLDYYNSRRPDFEENLVSSQPAMDAVESYQKKFDIGCLQVDANVVQAYQNASRGSKEFNLRLMEILAILCHEIAVYLYNMYDGGLRKPDSAEVYRRMPKPTLTLKIPLAPVRLKPAELFHPYYQDWQQYPHGKADIVGYWAEYRLFGGVVLFDRGETGLACKDIFIHPVGGYKIFQLLDAQVENYMRFLFLDLQDSSTSPERSECMRFKAEKSAPRIDPWDAMAYLHIYRDRYERKIPDQKPWRCVVRVEDEEEYRQAFLNLNERTKRMRAQSEE</sequence>
<protein>
    <submittedName>
        <fullName evidence="1">Uncharacterized protein</fullName>
    </submittedName>
</protein>
<dbReference type="STRING" id="2060906.A0A0H1BDI5"/>
<dbReference type="AlphaFoldDB" id="A0A0H1BDI5"/>
<dbReference type="OrthoDB" id="5346581at2759"/>
<evidence type="ECO:0000313" key="1">
    <source>
        <dbReference type="EMBL" id="KLJ09385.1"/>
    </source>
</evidence>
<proteinExistence type="predicted"/>
<dbReference type="Proteomes" id="UP000053573">
    <property type="component" value="Unassembled WGS sequence"/>
</dbReference>
<keyword evidence="2" id="KW-1185">Reference proteome</keyword>